<dbReference type="KEGG" id="nth:Nther_0825"/>
<sequence>MSKITGYEKNDSQYNFDNPEDWIKVQYRDGIKYLPVQLDLKKLYLELTTRCNFDCITCIRNAWFRTPDNMSNDILNKILAELPELAKNGLKTVHLGGFGEPMVHPRFFEVATKVKELGLELEFITNGYYLTPERVDQLIGLQADKIIVSMDAPREKEYQQIRKNSDFNLLLKNLEHIYHQKVNYRINKPHLWFEFVAMQSNYHLLPNLVELAGKLQVDSVIVTNLLPYTEDMIDEVLYDADEDNLAVGSGAGFIYFRSQLPEMKLRTHRYCNFVESKSLVINYLGKVSPCYPGMHNHTAYIYGRKKFNYAYHVGDLSQQSIAEIWKQREFIKFRSQVMEGRFPSCTDCKYLEGCSMTDDNQLDCWGNTPTCADCLWYRQIILCP</sequence>
<dbReference type="AlphaFoldDB" id="B2A7W2"/>
<dbReference type="PANTHER" id="PTHR11228:SF34">
    <property type="entry name" value="TUNGSTEN-CONTAINING ALDEHYDE FERREDOXIN OXIDOREDUCTASE COFACTOR MODIFYING PROTEIN"/>
    <property type="match status" value="1"/>
</dbReference>
<dbReference type="InterPro" id="IPR050377">
    <property type="entry name" value="Radical_SAM_PqqE_MftC-like"/>
</dbReference>
<dbReference type="CDD" id="cd21121">
    <property type="entry name" value="SPASM_Cmo-like"/>
    <property type="match status" value="1"/>
</dbReference>
<dbReference type="SFLD" id="SFLDS00029">
    <property type="entry name" value="Radical_SAM"/>
    <property type="match status" value="1"/>
</dbReference>
<keyword evidence="2" id="KW-0004">4Fe-4S</keyword>
<evidence type="ECO:0000313" key="8">
    <source>
        <dbReference type="EMBL" id="ACB84410.1"/>
    </source>
</evidence>
<keyword evidence="3" id="KW-0949">S-adenosyl-L-methionine</keyword>
<dbReference type="PANTHER" id="PTHR11228">
    <property type="entry name" value="RADICAL SAM DOMAIN PROTEIN"/>
    <property type="match status" value="1"/>
</dbReference>
<evidence type="ECO:0000256" key="3">
    <source>
        <dbReference type="ARBA" id="ARBA00022691"/>
    </source>
</evidence>
<evidence type="ECO:0000256" key="2">
    <source>
        <dbReference type="ARBA" id="ARBA00022485"/>
    </source>
</evidence>
<dbReference type="EMBL" id="CP001034">
    <property type="protein sequence ID" value="ACB84410.1"/>
    <property type="molecule type" value="Genomic_DNA"/>
</dbReference>
<evidence type="ECO:0000256" key="1">
    <source>
        <dbReference type="ARBA" id="ARBA00001966"/>
    </source>
</evidence>
<dbReference type="PROSITE" id="PS51918">
    <property type="entry name" value="RADICAL_SAM"/>
    <property type="match status" value="1"/>
</dbReference>
<evidence type="ECO:0000256" key="4">
    <source>
        <dbReference type="ARBA" id="ARBA00022723"/>
    </source>
</evidence>
<name>B2A7W2_NATTJ</name>
<dbReference type="InterPro" id="IPR058240">
    <property type="entry name" value="rSAM_sf"/>
</dbReference>
<dbReference type="Pfam" id="PF13186">
    <property type="entry name" value="SPASM"/>
    <property type="match status" value="1"/>
</dbReference>
<dbReference type="InterPro" id="IPR027604">
    <property type="entry name" value="W_rSAM_matur"/>
</dbReference>
<keyword evidence="4" id="KW-0479">Metal-binding</keyword>
<dbReference type="Pfam" id="PF04055">
    <property type="entry name" value="Radical_SAM"/>
    <property type="match status" value="1"/>
</dbReference>
<dbReference type="OrthoDB" id="9810775at2"/>
<dbReference type="CDD" id="cd01335">
    <property type="entry name" value="Radical_SAM"/>
    <property type="match status" value="1"/>
</dbReference>
<feature type="domain" description="Radical SAM core" evidence="7">
    <location>
        <begin position="37"/>
        <end position="257"/>
    </location>
</feature>
<dbReference type="GO" id="GO:0003824">
    <property type="term" value="F:catalytic activity"/>
    <property type="evidence" value="ECO:0007669"/>
    <property type="project" value="InterPro"/>
</dbReference>
<evidence type="ECO:0000256" key="5">
    <source>
        <dbReference type="ARBA" id="ARBA00023004"/>
    </source>
</evidence>
<dbReference type="Proteomes" id="UP000001683">
    <property type="component" value="Chromosome"/>
</dbReference>
<dbReference type="InterPro" id="IPR007197">
    <property type="entry name" value="rSAM"/>
</dbReference>
<evidence type="ECO:0000313" key="9">
    <source>
        <dbReference type="Proteomes" id="UP000001683"/>
    </source>
</evidence>
<dbReference type="HOGENOM" id="CLU_009273_1_1_9"/>
<keyword evidence="5" id="KW-0408">Iron</keyword>
<dbReference type="SFLD" id="SFLDG01387">
    <property type="entry name" value="BtrN-like_SPASM_domain_contain"/>
    <property type="match status" value="1"/>
</dbReference>
<reference evidence="8 9" key="2">
    <citation type="journal article" date="2011" name="J. Bacteriol.">
        <title>Complete genome sequence of the anaerobic, halophilic alkalithermophile Natranaerobius thermophilus JW/NM-WN-LF.</title>
        <authorList>
            <person name="Zhao B."/>
            <person name="Mesbah N.M."/>
            <person name="Dalin E."/>
            <person name="Goodwin L."/>
            <person name="Nolan M."/>
            <person name="Pitluck S."/>
            <person name="Chertkov O."/>
            <person name="Brettin T.S."/>
            <person name="Han J."/>
            <person name="Larimer F.W."/>
            <person name="Land M.L."/>
            <person name="Hauser L."/>
            <person name="Kyrpides N."/>
            <person name="Wiegel J."/>
        </authorList>
    </citation>
    <scope>NUCLEOTIDE SEQUENCE [LARGE SCALE GENOMIC DNA]</scope>
    <source>
        <strain evidence="9">ATCC BAA-1301 / DSM 18059 / JW/NM-WN-LF</strain>
    </source>
</reference>
<comment type="cofactor">
    <cofactor evidence="1">
        <name>[4Fe-4S] cluster</name>
        <dbReference type="ChEBI" id="CHEBI:49883"/>
    </cofactor>
</comment>
<reference evidence="8 9" key="1">
    <citation type="submission" date="2008-04" db="EMBL/GenBank/DDBJ databases">
        <title>Complete sequence of chromosome of Natranaerobius thermophilus JW/NM-WN-LF.</title>
        <authorList>
            <consortium name="US DOE Joint Genome Institute"/>
            <person name="Copeland A."/>
            <person name="Lucas S."/>
            <person name="Lapidus A."/>
            <person name="Glavina del Rio T."/>
            <person name="Dalin E."/>
            <person name="Tice H."/>
            <person name="Bruce D."/>
            <person name="Goodwin L."/>
            <person name="Pitluck S."/>
            <person name="Chertkov O."/>
            <person name="Brettin T."/>
            <person name="Detter J.C."/>
            <person name="Han C."/>
            <person name="Kuske C.R."/>
            <person name="Schmutz J."/>
            <person name="Larimer F."/>
            <person name="Land M."/>
            <person name="Hauser L."/>
            <person name="Kyrpides N."/>
            <person name="Lykidis A."/>
            <person name="Mesbah N.M."/>
            <person name="Wiegel J."/>
        </authorList>
    </citation>
    <scope>NUCLEOTIDE SEQUENCE [LARGE SCALE GENOMIC DNA]</scope>
    <source>
        <strain evidence="9">ATCC BAA-1301 / DSM 18059 / JW/NM-WN-LF</strain>
    </source>
</reference>
<dbReference type="STRING" id="457570.Nther_0825"/>
<dbReference type="InterPro" id="IPR013785">
    <property type="entry name" value="Aldolase_TIM"/>
</dbReference>
<dbReference type="SFLD" id="SFLDG01067">
    <property type="entry name" value="SPASM/twitch_domain_containing"/>
    <property type="match status" value="1"/>
</dbReference>
<dbReference type="SFLD" id="SFLDF00570">
    <property type="entry name" value="tungsten_cofactor_oxidoreducas"/>
    <property type="match status" value="1"/>
</dbReference>
<dbReference type="InterPro" id="IPR023885">
    <property type="entry name" value="4Fe4S-binding_SPASM_dom"/>
</dbReference>
<keyword evidence="6" id="KW-0411">Iron-sulfur</keyword>
<evidence type="ECO:0000256" key="6">
    <source>
        <dbReference type="ARBA" id="ARBA00023014"/>
    </source>
</evidence>
<dbReference type="NCBIfam" id="TIGR04317">
    <property type="entry name" value="W_rSAM_matur"/>
    <property type="match status" value="1"/>
</dbReference>
<evidence type="ECO:0000259" key="7">
    <source>
        <dbReference type="PROSITE" id="PS51918"/>
    </source>
</evidence>
<keyword evidence="9" id="KW-1185">Reference proteome</keyword>
<dbReference type="GO" id="GO:0051536">
    <property type="term" value="F:iron-sulfur cluster binding"/>
    <property type="evidence" value="ECO:0007669"/>
    <property type="project" value="UniProtKB-KW"/>
</dbReference>
<dbReference type="eggNOG" id="COG0535">
    <property type="taxonomic scope" value="Bacteria"/>
</dbReference>
<gene>
    <name evidence="8" type="ordered locus">Nther_0825</name>
</gene>
<protein>
    <submittedName>
        <fullName evidence="8">Radical SAM domain protein</fullName>
    </submittedName>
</protein>
<dbReference type="InParanoid" id="B2A7W2"/>
<dbReference type="SUPFAM" id="SSF102114">
    <property type="entry name" value="Radical SAM enzymes"/>
    <property type="match status" value="1"/>
</dbReference>
<dbReference type="GO" id="GO:0046872">
    <property type="term" value="F:metal ion binding"/>
    <property type="evidence" value="ECO:0007669"/>
    <property type="project" value="UniProtKB-KW"/>
</dbReference>
<proteinExistence type="predicted"/>
<dbReference type="InterPro" id="IPR034391">
    <property type="entry name" value="AdoMet-like_SPASM_containing"/>
</dbReference>
<dbReference type="RefSeq" id="WP_012447288.1">
    <property type="nucleotide sequence ID" value="NC_010718.1"/>
</dbReference>
<dbReference type="Gene3D" id="3.20.20.70">
    <property type="entry name" value="Aldolase class I"/>
    <property type="match status" value="1"/>
</dbReference>
<accession>B2A7W2</accession>
<organism evidence="8 9">
    <name type="scientific">Natranaerobius thermophilus (strain ATCC BAA-1301 / DSM 18059 / JW/NM-WN-LF)</name>
    <dbReference type="NCBI Taxonomy" id="457570"/>
    <lineage>
        <taxon>Bacteria</taxon>
        <taxon>Bacillati</taxon>
        <taxon>Bacillota</taxon>
        <taxon>Clostridia</taxon>
        <taxon>Natranaerobiales</taxon>
        <taxon>Natranaerobiaceae</taxon>
        <taxon>Natranaerobius</taxon>
    </lineage>
</organism>